<evidence type="ECO:0000256" key="1">
    <source>
        <dbReference type="SAM" id="MobiDB-lite"/>
    </source>
</evidence>
<evidence type="ECO:0000259" key="2">
    <source>
        <dbReference type="PROSITE" id="PS51154"/>
    </source>
</evidence>
<dbReference type="Gramene" id="EFJ25713">
    <property type="protein sequence ID" value="EFJ25713"/>
    <property type="gene ID" value="SELMODRAFT_413623"/>
</dbReference>
<dbReference type="Pfam" id="PF01661">
    <property type="entry name" value="Macro"/>
    <property type="match status" value="1"/>
</dbReference>
<evidence type="ECO:0000313" key="4">
    <source>
        <dbReference type="Proteomes" id="UP000001514"/>
    </source>
</evidence>
<feature type="region of interest" description="Disordered" evidence="1">
    <location>
        <begin position="31"/>
        <end position="141"/>
    </location>
</feature>
<dbReference type="KEGG" id="smo:SELMODRAFT_413623"/>
<name>D8RQV8_SELML</name>
<organism evidence="4">
    <name type="scientific">Selaginella moellendorffii</name>
    <name type="common">Spikemoss</name>
    <dbReference type="NCBI Taxonomy" id="88036"/>
    <lineage>
        <taxon>Eukaryota</taxon>
        <taxon>Viridiplantae</taxon>
        <taxon>Streptophyta</taxon>
        <taxon>Embryophyta</taxon>
        <taxon>Tracheophyta</taxon>
        <taxon>Lycopodiopsida</taxon>
        <taxon>Selaginellales</taxon>
        <taxon>Selaginellaceae</taxon>
        <taxon>Selaginella</taxon>
    </lineage>
</organism>
<dbReference type="PANTHER" id="PTHR11106:SF27">
    <property type="entry name" value="MACRO DOMAIN-CONTAINING PROTEIN"/>
    <property type="match status" value="1"/>
</dbReference>
<dbReference type="InterPro" id="IPR002589">
    <property type="entry name" value="Macro_dom"/>
</dbReference>
<evidence type="ECO:0000313" key="3">
    <source>
        <dbReference type="EMBL" id="EFJ25713.1"/>
    </source>
</evidence>
<gene>
    <name evidence="3" type="ORF">SELMODRAFT_413623</name>
</gene>
<feature type="domain" description="Macro" evidence="2">
    <location>
        <begin position="160"/>
        <end position="311"/>
    </location>
</feature>
<reference evidence="3 4" key="1">
    <citation type="journal article" date="2011" name="Science">
        <title>The Selaginella genome identifies genetic changes associated with the evolution of vascular plants.</title>
        <authorList>
            <person name="Banks J.A."/>
            <person name="Nishiyama T."/>
            <person name="Hasebe M."/>
            <person name="Bowman J.L."/>
            <person name="Gribskov M."/>
            <person name="dePamphilis C."/>
            <person name="Albert V.A."/>
            <person name="Aono N."/>
            <person name="Aoyama T."/>
            <person name="Ambrose B.A."/>
            <person name="Ashton N.W."/>
            <person name="Axtell M.J."/>
            <person name="Barker E."/>
            <person name="Barker M.S."/>
            <person name="Bennetzen J.L."/>
            <person name="Bonawitz N.D."/>
            <person name="Chapple C."/>
            <person name="Cheng C."/>
            <person name="Correa L.G."/>
            <person name="Dacre M."/>
            <person name="DeBarry J."/>
            <person name="Dreyer I."/>
            <person name="Elias M."/>
            <person name="Engstrom E.M."/>
            <person name="Estelle M."/>
            <person name="Feng L."/>
            <person name="Finet C."/>
            <person name="Floyd S.K."/>
            <person name="Frommer W.B."/>
            <person name="Fujita T."/>
            <person name="Gramzow L."/>
            <person name="Gutensohn M."/>
            <person name="Harholt J."/>
            <person name="Hattori M."/>
            <person name="Heyl A."/>
            <person name="Hirai T."/>
            <person name="Hiwatashi Y."/>
            <person name="Ishikawa M."/>
            <person name="Iwata M."/>
            <person name="Karol K.G."/>
            <person name="Koehler B."/>
            <person name="Kolukisaoglu U."/>
            <person name="Kubo M."/>
            <person name="Kurata T."/>
            <person name="Lalonde S."/>
            <person name="Li K."/>
            <person name="Li Y."/>
            <person name="Litt A."/>
            <person name="Lyons E."/>
            <person name="Manning G."/>
            <person name="Maruyama T."/>
            <person name="Michael T.P."/>
            <person name="Mikami K."/>
            <person name="Miyazaki S."/>
            <person name="Morinaga S."/>
            <person name="Murata T."/>
            <person name="Mueller-Roeber B."/>
            <person name="Nelson D.R."/>
            <person name="Obara M."/>
            <person name="Oguri Y."/>
            <person name="Olmstead R.G."/>
            <person name="Onodera N."/>
            <person name="Petersen B.L."/>
            <person name="Pils B."/>
            <person name="Prigge M."/>
            <person name="Rensing S.A."/>
            <person name="Riano-Pachon D.M."/>
            <person name="Roberts A.W."/>
            <person name="Sato Y."/>
            <person name="Scheller H.V."/>
            <person name="Schulz B."/>
            <person name="Schulz C."/>
            <person name="Shakirov E.V."/>
            <person name="Shibagaki N."/>
            <person name="Shinohara N."/>
            <person name="Shippen D.E."/>
            <person name="Soerensen I."/>
            <person name="Sotooka R."/>
            <person name="Sugimoto N."/>
            <person name="Sugita M."/>
            <person name="Sumikawa N."/>
            <person name="Tanurdzic M."/>
            <person name="Theissen G."/>
            <person name="Ulvskov P."/>
            <person name="Wakazuki S."/>
            <person name="Weng J.K."/>
            <person name="Willats W.W."/>
            <person name="Wipf D."/>
            <person name="Wolf P.G."/>
            <person name="Yang L."/>
            <person name="Zimmer A.D."/>
            <person name="Zhu Q."/>
            <person name="Mitros T."/>
            <person name="Hellsten U."/>
            <person name="Loque D."/>
            <person name="Otillar R."/>
            <person name="Salamov A."/>
            <person name="Schmutz J."/>
            <person name="Shapiro H."/>
            <person name="Lindquist E."/>
            <person name="Lucas S."/>
            <person name="Rokhsar D."/>
            <person name="Grigoriev I.V."/>
        </authorList>
    </citation>
    <scope>NUCLEOTIDE SEQUENCE [LARGE SCALE GENOMIC DNA]</scope>
</reference>
<dbReference type="AlphaFoldDB" id="D8RQV8"/>
<dbReference type="eggNOG" id="KOG2633">
    <property type="taxonomic scope" value="Eukaryota"/>
</dbReference>
<protein>
    <recommendedName>
        <fullName evidence="2">Macro domain-containing protein</fullName>
    </recommendedName>
</protein>
<dbReference type="Proteomes" id="UP000001514">
    <property type="component" value="Unassembled WGS sequence"/>
</dbReference>
<proteinExistence type="predicted"/>
<dbReference type="InParanoid" id="D8RQV8"/>
<sequence length="311" mass="33343">MQALRRRVGHGGSGSSVYLLSGAARAFQTSASREFPLPSSTPAVPKRVSQPPTDNRTRQPPPPPPPVDSESSNAEAKPPGRASSMAPVAPIEKQSTCAKPPTMSPGFTGALGLNFPGTQIPGLPGTPRPKPGTPRPYDPTKQKSKVMEWLTPPPAPTELLQRVHYKMSETCFTTIYFGDLSKWHVDGKYDAVIAPGNKRLNTGPAVNAVLFKAAGSRLLDATQRLPDVAPQGIKAEVGDAISTRAFNLPVARVIHTVGPVYKKDETTNGCSSRRQERKLEVLGVSSTFVPNLWIPLLGRSRGSFENVEGKL</sequence>
<dbReference type="EMBL" id="GL377586">
    <property type="protein sequence ID" value="EFJ25713.1"/>
    <property type="molecule type" value="Genomic_DNA"/>
</dbReference>
<dbReference type="InterPro" id="IPR043472">
    <property type="entry name" value="Macro_dom-like"/>
</dbReference>
<accession>D8RQV8</accession>
<feature type="compositionally biased region" description="Pro residues" evidence="1">
    <location>
        <begin position="124"/>
        <end position="137"/>
    </location>
</feature>
<keyword evidence="4" id="KW-1185">Reference proteome</keyword>
<feature type="compositionally biased region" description="Polar residues" evidence="1">
    <location>
        <begin position="31"/>
        <end position="42"/>
    </location>
</feature>
<dbReference type="Gene3D" id="3.40.220.10">
    <property type="entry name" value="Leucine Aminopeptidase, subunit E, domain 1"/>
    <property type="match status" value="1"/>
</dbReference>
<dbReference type="SUPFAM" id="SSF52949">
    <property type="entry name" value="Macro domain-like"/>
    <property type="match status" value="1"/>
</dbReference>
<dbReference type="PANTHER" id="PTHR11106">
    <property type="entry name" value="GANGLIOSIDE INDUCED DIFFERENTIATION ASSOCIATED PROTEIN 2-RELATED"/>
    <property type="match status" value="1"/>
</dbReference>
<dbReference type="HOGENOM" id="CLU_895444_0_0_1"/>
<dbReference type="PROSITE" id="PS51154">
    <property type="entry name" value="MACRO"/>
    <property type="match status" value="1"/>
</dbReference>